<protein>
    <submittedName>
        <fullName evidence="5">DNA polymerase epsilon subunit, putative</fullName>
    </submittedName>
</protein>
<dbReference type="PRINTS" id="PR00456">
    <property type="entry name" value="RIBOSOMALP2"/>
</dbReference>
<evidence type="ECO:0000256" key="1">
    <source>
        <dbReference type="ARBA" id="ARBA00022980"/>
    </source>
</evidence>
<dbReference type="RefSeq" id="XP_013234354.1">
    <property type="nucleotide sequence ID" value="XM_013378900.1"/>
</dbReference>
<keyword evidence="3" id="KW-0175">Coiled coil</keyword>
<feature type="non-terminal residue" evidence="5">
    <location>
        <position position="300"/>
    </location>
</feature>
<dbReference type="GO" id="GO:0006412">
    <property type="term" value="P:translation"/>
    <property type="evidence" value="ECO:0007669"/>
    <property type="project" value="InterPro"/>
</dbReference>
<evidence type="ECO:0000256" key="4">
    <source>
        <dbReference type="SAM" id="MobiDB-lite"/>
    </source>
</evidence>
<dbReference type="VEuPathDB" id="ToxoDB:ETH_00022835"/>
<evidence type="ECO:0000313" key="6">
    <source>
        <dbReference type="Proteomes" id="UP000030747"/>
    </source>
</evidence>
<organism evidence="5 6">
    <name type="scientific">Eimeria tenella</name>
    <name type="common">Coccidian parasite</name>
    <dbReference type="NCBI Taxonomy" id="5802"/>
    <lineage>
        <taxon>Eukaryota</taxon>
        <taxon>Sar</taxon>
        <taxon>Alveolata</taxon>
        <taxon>Apicomplexa</taxon>
        <taxon>Conoidasida</taxon>
        <taxon>Coccidia</taxon>
        <taxon>Eucoccidiorida</taxon>
        <taxon>Eimeriorina</taxon>
        <taxon>Eimeriidae</taxon>
        <taxon>Eimeria</taxon>
    </lineage>
</organism>
<dbReference type="VEuPathDB" id="ToxoDB:ETH2_1301000"/>
<dbReference type="AlphaFoldDB" id="U6L738"/>
<reference evidence="5" key="2">
    <citation type="submission" date="2013-10" db="EMBL/GenBank/DDBJ databases">
        <authorList>
            <person name="Aslett M."/>
        </authorList>
    </citation>
    <scope>NUCLEOTIDE SEQUENCE [LARGE SCALE GENOMIC DNA]</scope>
    <source>
        <strain evidence="5">Houghton</strain>
    </source>
</reference>
<accession>U6L738</accession>
<dbReference type="GeneID" id="25253679"/>
<dbReference type="Proteomes" id="UP000030747">
    <property type="component" value="Unassembled WGS sequence"/>
</dbReference>
<keyword evidence="1" id="KW-0689">Ribosomal protein</keyword>
<keyword evidence="2" id="KW-0687">Ribonucleoprotein</keyword>
<dbReference type="GO" id="GO:0003735">
    <property type="term" value="F:structural constituent of ribosome"/>
    <property type="evidence" value="ECO:0007669"/>
    <property type="project" value="InterPro"/>
</dbReference>
<name>U6L738_EIMTE</name>
<sequence length="300" mass="32691">MAPDDIPADAQDPSGLFDDEDTCMQLEEPLQQQQQQQQEQQQQEQQQSVEDSLFSAYSYSAAAAAETAEDLEGLSFSPSPATAAAAAPAAAAAAADSAPAPAASAACSQAQQQQQLLQQEEQQQQQEEAVDRSAVLLQCGSCACHLLVFEELEERQLAASFDLLHLIVLAATRPLPQWQQQQQQQQGLLQQQHGELLQPMMYSWGFEEPQPVKLNLSLLRFTLDCMQSVEAAGVGCSRRSAFLSSYLAFCRLRRQQRRAAMRLKAAAAAAAASSSSSSKCVFVLHAFKDFPGFAFDESKE</sequence>
<dbReference type="GO" id="GO:0005840">
    <property type="term" value="C:ribosome"/>
    <property type="evidence" value="ECO:0007669"/>
    <property type="project" value="UniProtKB-KW"/>
</dbReference>
<feature type="compositionally biased region" description="Low complexity" evidence="4">
    <location>
        <begin position="28"/>
        <end position="47"/>
    </location>
</feature>
<feature type="coiled-coil region" evidence="3">
    <location>
        <begin position="103"/>
        <end position="130"/>
    </location>
</feature>
<keyword evidence="6" id="KW-1185">Reference proteome</keyword>
<evidence type="ECO:0000256" key="3">
    <source>
        <dbReference type="SAM" id="Coils"/>
    </source>
</evidence>
<dbReference type="GO" id="GO:1990904">
    <property type="term" value="C:ribonucleoprotein complex"/>
    <property type="evidence" value="ECO:0007669"/>
    <property type="project" value="UniProtKB-KW"/>
</dbReference>
<gene>
    <name evidence="5" type="ORF">ETH_00022835</name>
</gene>
<feature type="region of interest" description="Disordered" evidence="4">
    <location>
        <begin position="1"/>
        <end position="20"/>
    </location>
</feature>
<feature type="region of interest" description="Disordered" evidence="4">
    <location>
        <begin position="28"/>
        <end position="51"/>
    </location>
</feature>
<dbReference type="InterPro" id="IPR001859">
    <property type="entry name" value="Ribosomal_P1/P2_euk"/>
</dbReference>
<dbReference type="OrthoDB" id="348700at2759"/>
<reference evidence="5" key="1">
    <citation type="submission" date="2013-10" db="EMBL/GenBank/DDBJ databases">
        <title>Genomic analysis of the causative agents of coccidiosis in chickens.</title>
        <authorList>
            <person name="Reid A.J."/>
            <person name="Blake D."/>
            <person name="Billington K."/>
            <person name="Browne H."/>
            <person name="Dunn M."/>
            <person name="Hung S."/>
            <person name="Kawahara F."/>
            <person name="Miranda-Saavedra D."/>
            <person name="Mourier T."/>
            <person name="Nagra H."/>
            <person name="Otto T.D."/>
            <person name="Rawlings N."/>
            <person name="Sanchez A."/>
            <person name="Sanders M."/>
            <person name="Subramaniam C."/>
            <person name="Tay Y."/>
            <person name="Dear P."/>
            <person name="Doerig C."/>
            <person name="Gruber A."/>
            <person name="Parkinson J."/>
            <person name="Shirley M."/>
            <person name="Wan K.L."/>
            <person name="Berriman M."/>
            <person name="Tomley F."/>
            <person name="Pain A."/>
        </authorList>
    </citation>
    <scope>NUCLEOTIDE SEQUENCE [LARGE SCALE GENOMIC DNA]</scope>
    <source>
        <strain evidence="5">Houghton</strain>
    </source>
</reference>
<dbReference type="EMBL" id="HG675914">
    <property type="protein sequence ID" value="CDJ43605.1"/>
    <property type="molecule type" value="Genomic_DNA"/>
</dbReference>
<evidence type="ECO:0000313" key="5">
    <source>
        <dbReference type="EMBL" id="CDJ43605.1"/>
    </source>
</evidence>
<proteinExistence type="predicted"/>
<evidence type="ECO:0000256" key="2">
    <source>
        <dbReference type="ARBA" id="ARBA00023274"/>
    </source>
</evidence>
<feature type="compositionally biased region" description="Low complexity" evidence="4">
    <location>
        <begin position="1"/>
        <end position="13"/>
    </location>
</feature>